<keyword evidence="2" id="KW-1185">Reference proteome</keyword>
<evidence type="ECO:0000313" key="2">
    <source>
        <dbReference type="Proteomes" id="UP000821865"/>
    </source>
</evidence>
<reference evidence="1" key="1">
    <citation type="submission" date="2020-05" db="EMBL/GenBank/DDBJ databases">
        <title>Large-scale comparative analyses of tick genomes elucidate their genetic diversity and vector capacities.</title>
        <authorList>
            <person name="Jia N."/>
            <person name="Wang J."/>
            <person name="Shi W."/>
            <person name="Du L."/>
            <person name="Sun Y."/>
            <person name="Zhan W."/>
            <person name="Jiang J."/>
            <person name="Wang Q."/>
            <person name="Zhang B."/>
            <person name="Ji P."/>
            <person name="Sakyi L.B."/>
            <person name="Cui X."/>
            <person name="Yuan T."/>
            <person name="Jiang B."/>
            <person name="Yang W."/>
            <person name="Lam T.T.-Y."/>
            <person name="Chang Q."/>
            <person name="Ding S."/>
            <person name="Wang X."/>
            <person name="Zhu J."/>
            <person name="Ruan X."/>
            <person name="Zhao L."/>
            <person name="Wei J."/>
            <person name="Que T."/>
            <person name="Du C."/>
            <person name="Cheng J."/>
            <person name="Dai P."/>
            <person name="Han X."/>
            <person name="Huang E."/>
            <person name="Gao Y."/>
            <person name="Liu J."/>
            <person name="Shao H."/>
            <person name="Ye R."/>
            <person name="Li L."/>
            <person name="Wei W."/>
            <person name="Wang X."/>
            <person name="Wang C."/>
            <person name="Yang T."/>
            <person name="Huo Q."/>
            <person name="Li W."/>
            <person name="Guo W."/>
            <person name="Chen H."/>
            <person name="Zhou L."/>
            <person name="Ni X."/>
            <person name="Tian J."/>
            <person name="Zhou Y."/>
            <person name="Sheng Y."/>
            <person name="Liu T."/>
            <person name="Pan Y."/>
            <person name="Xia L."/>
            <person name="Li J."/>
            <person name="Zhao F."/>
            <person name="Cao W."/>
        </authorList>
    </citation>
    <scope>NUCLEOTIDE SEQUENCE</scope>
    <source>
        <strain evidence="1">Dsil-2018</strain>
    </source>
</reference>
<gene>
    <name evidence="1" type="ORF">HPB49_003116</name>
</gene>
<dbReference type="EMBL" id="CM023470">
    <property type="protein sequence ID" value="KAH7977643.1"/>
    <property type="molecule type" value="Genomic_DNA"/>
</dbReference>
<comment type="caution">
    <text evidence="1">The sequence shown here is derived from an EMBL/GenBank/DDBJ whole genome shotgun (WGS) entry which is preliminary data.</text>
</comment>
<name>A0ACB8DTI2_DERSI</name>
<evidence type="ECO:0000313" key="1">
    <source>
        <dbReference type="EMBL" id="KAH7977643.1"/>
    </source>
</evidence>
<protein>
    <submittedName>
        <fullName evidence="1">Uncharacterized protein</fullName>
    </submittedName>
</protein>
<sequence length="874" mass="96733">MEPSTPDPTSAKSGKVRKSAKSSPGISFVSSKSGEPKTVASVETSQRHADAVDDCPGMAETGMPPEAPASCEPHPTRQTPAAITARSGPAQGTPNRSPTAGTLHDEPRRFDPLTPSRRDSGSEEVSSAALAAERATIRPPRRKMDAAGSPSPSGSVAHHGPRPRRAKVDGARKAAQRRQRRKKHKGGSATDAAPSEPSAVGARGALPSVVACLVVVLVSAALVAYIRSALLPWPHERDSLLCRSSECLDHRHLVLTKVNWSVNPCSDFESFVCSKWKPSADPYAYGSALASHAIIAWFNGFHTLITRGVDHFDTVKKARRMFEICLTNNAANRPSSALLRQFMLDRKIPWPNDPLPSASPFGVLLDLAYNWNIHLWFRLRPLRMQKGESHILFFMTANFVPIWNTYKEENIRVEGVLNYWNKFQDTFAMNEPRRSDAEIEAIDSVERGVFSQLQQLLETESVTPGRFLLKDITSVTTSMSSAQWMKELNKNAPVQGGYGLSDLIIASDVALLETIDRLFLKFDRRSLLLHMSWFFIQTFAPLEELPKSSEETWPSDVRRRRLCAIRVEDSYGLLLRSLVVVSHFTAESRAAINSFLGRVTQIARDKISALSWFADDSFRRNASLKLQNTRTVLWPPKELLTEEGLSAIYANFSSKEASLVGYWIDAMKATRALRGEPKYNDVLDFPINYLQPLFGYDYVLNKVLISAAALSLPAYTGRGTRAMVHGGLGFSYALQLVKAINQGGLKVDANGNVRANSWAPEEWFEALARRSAECSGSPVNKSLFPEVPALELAHAAYEASRDDPPRVGRITKVFTEDQVFFITVCFSLCNLPPTLDSLRGECNKAVANFAEFSRAFNCGIRDPMNPQTRCSFFK</sequence>
<proteinExistence type="predicted"/>
<accession>A0ACB8DTI2</accession>
<organism evidence="1 2">
    <name type="scientific">Dermacentor silvarum</name>
    <name type="common">Tick</name>
    <dbReference type="NCBI Taxonomy" id="543639"/>
    <lineage>
        <taxon>Eukaryota</taxon>
        <taxon>Metazoa</taxon>
        <taxon>Ecdysozoa</taxon>
        <taxon>Arthropoda</taxon>
        <taxon>Chelicerata</taxon>
        <taxon>Arachnida</taxon>
        <taxon>Acari</taxon>
        <taxon>Parasitiformes</taxon>
        <taxon>Ixodida</taxon>
        <taxon>Ixodoidea</taxon>
        <taxon>Ixodidae</taxon>
        <taxon>Rhipicephalinae</taxon>
        <taxon>Dermacentor</taxon>
    </lineage>
</organism>
<dbReference type="Proteomes" id="UP000821865">
    <property type="component" value="Chromosome 1"/>
</dbReference>